<dbReference type="EMBL" id="JAJLJH010000001">
    <property type="protein sequence ID" value="MCK9685627.1"/>
    <property type="molecule type" value="Genomic_DNA"/>
</dbReference>
<evidence type="ECO:0000259" key="3">
    <source>
        <dbReference type="PROSITE" id="PS50075"/>
    </source>
</evidence>
<dbReference type="InterPro" id="IPR009081">
    <property type="entry name" value="PP-bd_ACP"/>
</dbReference>
<accession>A0A9X1YJP9</accession>
<dbReference type="PROSITE" id="PS50075">
    <property type="entry name" value="CARRIER"/>
    <property type="match status" value="1"/>
</dbReference>
<dbReference type="AlphaFoldDB" id="A0A9X1YJP9"/>
<evidence type="ECO:0000256" key="2">
    <source>
        <dbReference type="ARBA" id="ARBA00022553"/>
    </source>
</evidence>
<dbReference type="GO" id="GO:0031177">
    <property type="term" value="F:phosphopantetheine binding"/>
    <property type="evidence" value="ECO:0007669"/>
    <property type="project" value="InterPro"/>
</dbReference>
<proteinExistence type="predicted"/>
<organism evidence="4 5">
    <name type="scientific">Scleromatobacter humisilvae</name>
    <dbReference type="NCBI Taxonomy" id="2897159"/>
    <lineage>
        <taxon>Bacteria</taxon>
        <taxon>Pseudomonadati</taxon>
        <taxon>Pseudomonadota</taxon>
        <taxon>Betaproteobacteria</taxon>
        <taxon>Burkholderiales</taxon>
        <taxon>Sphaerotilaceae</taxon>
        <taxon>Scleromatobacter</taxon>
    </lineage>
</organism>
<dbReference type="SUPFAM" id="SSF47336">
    <property type="entry name" value="ACP-like"/>
    <property type="match status" value="1"/>
</dbReference>
<dbReference type="InterPro" id="IPR036736">
    <property type="entry name" value="ACP-like_sf"/>
</dbReference>
<evidence type="ECO:0000256" key="1">
    <source>
        <dbReference type="ARBA" id="ARBA00022450"/>
    </source>
</evidence>
<keyword evidence="1" id="KW-0596">Phosphopantetheine</keyword>
<dbReference type="RefSeq" id="WP_275681625.1">
    <property type="nucleotide sequence ID" value="NZ_JAJLJH010000001.1"/>
</dbReference>
<comment type="caution">
    <text evidence="4">The sequence shown here is derived from an EMBL/GenBank/DDBJ whole genome shotgun (WGS) entry which is preliminary data.</text>
</comment>
<sequence>MTTLDRLTHLIHDKFGVEIAAIDPDAPFASYNLDSLTVAELMFEIDDALHVTVPDEAVHTVTTLRQLATLIDGLPPSDFKA</sequence>
<dbReference type="Gene3D" id="1.10.1200.10">
    <property type="entry name" value="ACP-like"/>
    <property type="match status" value="1"/>
</dbReference>
<dbReference type="Pfam" id="PF00550">
    <property type="entry name" value="PP-binding"/>
    <property type="match status" value="1"/>
</dbReference>
<reference evidence="4" key="1">
    <citation type="submission" date="2021-11" db="EMBL/GenBank/DDBJ databases">
        <title>BS-T2-15 a new species belonging to the Comamonadaceae family isolated from the soil of a French oak forest.</title>
        <authorList>
            <person name="Mieszkin S."/>
            <person name="Alain K."/>
        </authorList>
    </citation>
    <scope>NUCLEOTIDE SEQUENCE</scope>
    <source>
        <strain evidence="4">BS-T2-15</strain>
    </source>
</reference>
<dbReference type="InterPro" id="IPR020806">
    <property type="entry name" value="PKS_PP-bd"/>
</dbReference>
<evidence type="ECO:0000313" key="5">
    <source>
        <dbReference type="Proteomes" id="UP001139353"/>
    </source>
</evidence>
<keyword evidence="2" id="KW-0597">Phosphoprotein</keyword>
<name>A0A9X1YJP9_9BURK</name>
<dbReference type="SMART" id="SM00823">
    <property type="entry name" value="PKS_PP"/>
    <property type="match status" value="1"/>
</dbReference>
<feature type="domain" description="Carrier" evidence="3">
    <location>
        <begin position="1"/>
        <end position="75"/>
    </location>
</feature>
<protein>
    <submittedName>
        <fullName evidence="4">Acyl carrier protein</fullName>
    </submittedName>
</protein>
<keyword evidence="5" id="KW-1185">Reference proteome</keyword>
<gene>
    <name evidence="4" type="ORF">LPC04_07890</name>
</gene>
<dbReference type="Proteomes" id="UP001139353">
    <property type="component" value="Unassembled WGS sequence"/>
</dbReference>
<evidence type="ECO:0000313" key="4">
    <source>
        <dbReference type="EMBL" id="MCK9685627.1"/>
    </source>
</evidence>